<reference evidence="7 8" key="1">
    <citation type="submission" date="2024-01" db="EMBL/GenBank/DDBJ databases">
        <title>A draft genome for the cacao thread blight pathogen Marasmiellus scandens.</title>
        <authorList>
            <person name="Baruah I.K."/>
            <person name="Leung J."/>
            <person name="Bukari Y."/>
            <person name="Amoako-Attah I."/>
            <person name="Meinhardt L.W."/>
            <person name="Bailey B.A."/>
            <person name="Cohen S.P."/>
        </authorList>
    </citation>
    <scope>NUCLEOTIDE SEQUENCE [LARGE SCALE GENOMIC DNA]</scope>
    <source>
        <strain evidence="7 8">GH-19</strain>
    </source>
</reference>
<keyword evidence="5" id="KW-1133">Transmembrane helix</keyword>
<feature type="domain" description="FAD-binding PCMH-type" evidence="6">
    <location>
        <begin position="125"/>
        <end position="300"/>
    </location>
</feature>
<evidence type="ECO:0000256" key="5">
    <source>
        <dbReference type="SAM" id="Phobius"/>
    </source>
</evidence>
<organism evidence="7 8">
    <name type="scientific">Marasmiellus scandens</name>
    <dbReference type="NCBI Taxonomy" id="2682957"/>
    <lineage>
        <taxon>Eukaryota</taxon>
        <taxon>Fungi</taxon>
        <taxon>Dikarya</taxon>
        <taxon>Basidiomycota</taxon>
        <taxon>Agaricomycotina</taxon>
        <taxon>Agaricomycetes</taxon>
        <taxon>Agaricomycetidae</taxon>
        <taxon>Agaricales</taxon>
        <taxon>Marasmiineae</taxon>
        <taxon>Omphalotaceae</taxon>
        <taxon>Marasmiellus</taxon>
    </lineage>
</organism>
<evidence type="ECO:0000259" key="6">
    <source>
        <dbReference type="PROSITE" id="PS51387"/>
    </source>
</evidence>
<evidence type="ECO:0000256" key="3">
    <source>
        <dbReference type="ARBA" id="ARBA00023002"/>
    </source>
</evidence>
<comment type="pathway">
    <text evidence="1">Cofactor biosynthesis; D-erythroascorbate biosynthesis; dehydro-D-arabinono-1,4-lactone from D-arabinose: step 2/2.</text>
</comment>
<name>A0ABR1JHM7_9AGAR</name>
<dbReference type="InterPro" id="IPR036318">
    <property type="entry name" value="FAD-bd_PCMH-like_sf"/>
</dbReference>
<evidence type="ECO:0000313" key="7">
    <source>
        <dbReference type="EMBL" id="KAK7459653.1"/>
    </source>
</evidence>
<dbReference type="Pfam" id="PF01565">
    <property type="entry name" value="FAD_binding_4"/>
    <property type="match status" value="1"/>
</dbReference>
<feature type="transmembrane region" description="Helical" evidence="5">
    <location>
        <begin position="80"/>
        <end position="100"/>
    </location>
</feature>
<dbReference type="Proteomes" id="UP001498398">
    <property type="component" value="Unassembled WGS sequence"/>
</dbReference>
<keyword evidence="5" id="KW-0472">Membrane</keyword>
<dbReference type="InterPro" id="IPR016166">
    <property type="entry name" value="FAD-bd_PCMH"/>
</dbReference>
<accession>A0ABR1JHM7</accession>
<keyword evidence="5" id="KW-0812">Transmembrane</keyword>
<dbReference type="InterPro" id="IPR007173">
    <property type="entry name" value="ALO_C"/>
</dbReference>
<dbReference type="InterPro" id="IPR010031">
    <property type="entry name" value="FAD_lactone_oxidase-like"/>
</dbReference>
<sequence>MKNQYLFSKLLPNEWVSRTTRNPKHETEHSPTLGCHTITSKNSSKDLISYSHETYPALTDKTSYKSPGIWGRTRVQAATFLLVMVLLSIALALSSGAVLFPGFSTTSVVAGAEVYNTFDGEGFPACNAVSHVYRPSTVDEMVEIVKNASSQGIPVRASGNAHMWYDTMCSDDPETIIIKTDAVNRISDLQLNDGVGSVMIEAGATFPDVAQWLHDRGAALGYTLVNWNITIAGAIAMGAHRSSLREDSQVSSAALAMDIINGQGELVHIEKDDSDTWLAATTSLGLLGVIARVKFAVVADYKVFSNQTTLSEDEVLNGDIFGMISPYVTANFWWWPGQKKFHLRTYGVVAIDTPGNAFQSTFSVTPFEGNTALTLLNSGQNLSAPNFISEGIFFGLWSAPNFHDKQTDLPLLFWPVTGFSYDVLIGGLYPNQLPEWDYDLHGKTLELAVPVTQGNALLKRVRELFDLAAQQGKPVTSTYRSGINIKFGKPFDSFLGQTTERTTDGADWSKGALMFDFPSFVPTTGDHHRYNEEWYKLLATTLINEFPVRPHWTKNTREVFQQSLKNLDQDSLTRFAQVRKQFDPDGVFKSVVGEIIGVMD</sequence>
<protein>
    <recommendedName>
        <fullName evidence="2">D-arabinono-1,4-lactone oxidase</fullName>
        <ecNumber evidence="2">1.1.3.37</ecNumber>
    </recommendedName>
    <alternativeName>
        <fullName evidence="4">L-galactono-gamma-lactone oxidase</fullName>
    </alternativeName>
</protein>
<keyword evidence="3" id="KW-0560">Oxidoreductase</keyword>
<evidence type="ECO:0000256" key="2">
    <source>
        <dbReference type="ARBA" id="ARBA00013136"/>
    </source>
</evidence>
<dbReference type="PROSITE" id="PS51387">
    <property type="entry name" value="FAD_PCMH"/>
    <property type="match status" value="1"/>
</dbReference>
<dbReference type="InterPro" id="IPR016169">
    <property type="entry name" value="FAD-bd_PCMH_sub2"/>
</dbReference>
<dbReference type="Gene3D" id="3.30.43.10">
    <property type="entry name" value="Uridine Diphospho-n-acetylenolpyruvylglucosamine Reductase, domain 2"/>
    <property type="match status" value="1"/>
</dbReference>
<dbReference type="InterPro" id="IPR016167">
    <property type="entry name" value="FAD-bd_PCMH_sub1"/>
</dbReference>
<gene>
    <name evidence="7" type="ORF">VKT23_009635</name>
</gene>
<dbReference type="PANTHER" id="PTHR43762:SF1">
    <property type="entry name" value="D-ARABINONO-1,4-LACTONE OXIDASE"/>
    <property type="match status" value="1"/>
</dbReference>
<comment type="caution">
    <text evidence="7">The sequence shown here is derived from an EMBL/GenBank/DDBJ whole genome shotgun (WGS) entry which is preliminary data.</text>
</comment>
<proteinExistence type="predicted"/>
<evidence type="ECO:0000256" key="1">
    <source>
        <dbReference type="ARBA" id="ARBA00005083"/>
    </source>
</evidence>
<evidence type="ECO:0000256" key="4">
    <source>
        <dbReference type="ARBA" id="ARBA00033418"/>
    </source>
</evidence>
<dbReference type="EMBL" id="JBANRG010000016">
    <property type="protein sequence ID" value="KAK7459653.1"/>
    <property type="molecule type" value="Genomic_DNA"/>
</dbReference>
<dbReference type="EC" id="1.1.3.37" evidence="2"/>
<dbReference type="InterPro" id="IPR006094">
    <property type="entry name" value="Oxid_FAD_bind_N"/>
</dbReference>
<evidence type="ECO:0000313" key="8">
    <source>
        <dbReference type="Proteomes" id="UP001498398"/>
    </source>
</evidence>
<dbReference type="Gene3D" id="3.30.465.10">
    <property type="match status" value="1"/>
</dbReference>
<dbReference type="PANTHER" id="PTHR43762">
    <property type="entry name" value="L-GULONOLACTONE OXIDASE"/>
    <property type="match status" value="1"/>
</dbReference>
<dbReference type="Pfam" id="PF04030">
    <property type="entry name" value="ALO"/>
    <property type="match status" value="1"/>
</dbReference>
<keyword evidence="8" id="KW-1185">Reference proteome</keyword>
<dbReference type="SUPFAM" id="SSF56176">
    <property type="entry name" value="FAD-binding/transporter-associated domain-like"/>
    <property type="match status" value="1"/>
</dbReference>